<evidence type="ECO:0000313" key="2">
    <source>
        <dbReference type="Proteomes" id="UP000292118"/>
    </source>
</evidence>
<gene>
    <name evidence="1" type="ORF">ET471_01010</name>
</gene>
<dbReference type="Proteomes" id="UP000292118">
    <property type="component" value="Chromosome"/>
</dbReference>
<dbReference type="AlphaFoldDB" id="A0A4P6EZC0"/>
<sequence length="324" mass="35088">MADHIRTNPHQAYVAVRNALWPALHRLGFDGGDVLIQGGGAPTLLKMPGAPEIPEDFLAAHLARLDRLDPDAQHQPAPRGGEGDYDLVIASLPWADVQLRDPARWSTRLHRHLLMTIAATRLARPGGLVAVMTTHDLMDTPNPAPRRAILSNATFLGAVRLPAGALRPQAGTDNVVDLILLKTRTPGPHETSRPFEATVTVNIGAQPVTLNQHFDDHPDHLLGSIDVEARVWGPPVMTVAGDLTHLAQDLRTALAKLTDDAARDGLADPPGARPATRPDVRGGWVIDSARRYLPALFDVDAYRGRTPAPEHWLRPSLDPPAIDL</sequence>
<reference evidence="1 2" key="1">
    <citation type="submission" date="2019-01" db="EMBL/GenBank/DDBJ databases">
        <title>Genome sequencing of strain FW10M-9.</title>
        <authorList>
            <person name="Heo J."/>
            <person name="Kim S.-J."/>
            <person name="Kim J.-S."/>
            <person name="Hong S.-B."/>
            <person name="Kwon S.-W."/>
        </authorList>
    </citation>
    <scope>NUCLEOTIDE SEQUENCE [LARGE SCALE GENOMIC DNA]</scope>
    <source>
        <strain evidence="1 2">FW10M-9</strain>
    </source>
</reference>
<dbReference type="KEGG" id="xya:ET471_01010"/>
<dbReference type="InterPro" id="IPR029063">
    <property type="entry name" value="SAM-dependent_MTases_sf"/>
</dbReference>
<protein>
    <submittedName>
        <fullName evidence="1">Uncharacterized protein</fullName>
    </submittedName>
</protein>
<name>A0A4P6EZC0_9MICO</name>
<evidence type="ECO:0000313" key="1">
    <source>
        <dbReference type="EMBL" id="QAY68800.1"/>
    </source>
</evidence>
<keyword evidence="2" id="KW-1185">Reference proteome</keyword>
<proteinExistence type="predicted"/>
<dbReference type="OrthoDB" id="9814088at2"/>
<accession>A0A4P6EZC0</accession>
<organism evidence="1 2">
    <name type="scientific">Xylanimonas protaetiae</name>
    <dbReference type="NCBI Taxonomy" id="2509457"/>
    <lineage>
        <taxon>Bacteria</taxon>
        <taxon>Bacillati</taxon>
        <taxon>Actinomycetota</taxon>
        <taxon>Actinomycetes</taxon>
        <taxon>Micrococcales</taxon>
        <taxon>Promicromonosporaceae</taxon>
        <taxon>Xylanimonas</taxon>
    </lineage>
</organism>
<dbReference type="RefSeq" id="WP_129186202.1">
    <property type="nucleotide sequence ID" value="NZ_CP035493.1"/>
</dbReference>
<dbReference type="EMBL" id="CP035493">
    <property type="protein sequence ID" value="QAY68800.1"/>
    <property type="molecule type" value="Genomic_DNA"/>
</dbReference>
<dbReference type="SUPFAM" id="SSF53335">
    <property type="entry name" value="S-adenosyl-L-methionine-dependent methyltransferases"/>
    <property type="match status" value="1"/>
</dbReference>